<dbReference type="SUPFAM" id="SSF51161">
    <property type="entry name" value="Trimeric LpxA-like enzymes"/>
    <property type="match status" value="1"/>
</dbReference>
<feature type="domain" description="Mannose-1-phosphate guanyltransferase C-terminal" evidence="9">
    <location>
        <begin position="105"/>
        <end position="184"/>
    </location>
</feature>
<evidence type="ECO:0000259" key="9">
    <source>
        <dbReference type="Pfam" id="PF25087"/>
    </source>
</evidence>
<comment type="caution">
    <text evidence="10">The sequence shown here is derived from an EMBL/GenBank/DDBJ whole genome shotgun (WGS) entry which is preliminary data.</text>
</comment>
<evidence type="ECO:0000256" key="1">
    <source>
        <dbReference type="ARBA" id="ARBA00022516"/>
    </source>
</evidence>
<dbReference type="RefSeq" id="WP_125015530.1">
    <property type="nucleotide sequence ID" value="NZ_QWEZ01000001.1"/>
</dbReference>
<dbReference type="Gene3D" id="2.160.10.10">
    <property type="entry name" value="Hexapeptide repeat proteins"/>
    <property type="match status" value="1"/>
</dbReference>
<keyword evidence="5 7" id="KW-0443">Lipid metabolism</keyword>
<dbReference type="GO" id="GO:0016410">
    <property type="term" value="F:N-acyltransferase activity"/>
    <property type="evidence" value="ECO:0007669"/>
    <property type="project" value="InterPro"/>
</dbReference>
<dbReference type="InterPro" id="IPR007691">
    <property type="entry name" value="LpxD"/>
</dbReference>
<dbReference type="InterPro" id="IPR018357">
    <property type="entry name" value="Hexapep_transf_CS"/>
</dbReference>
<dbReference type="CDD" id="cd03352">
    <property type="entry name" value="LbH_LpxD"/>
    <property type="match status" value="1"/>
</dbReference>
<dbReference type="Gene3D" id="1.20.5.170">
    <property type="match status" value="1"/>
</dbReference>
<comment type="catalytic activity">
    <reaction evidence="7">
        <text>a UDP-3-O-[(3R)-3-hydroxyacyl]-alpha-D-glucosamine + a (3R)-hydroxyacyl-[ACP] = a UDP-2-N,3-O-bis[(3R)-3-hydroxyacyl]-alpha-D-glucosamine + holo-[ACP] + H(+)</text>
        <dbReference type="Rhea" id="RHEA:53836"/>
        <dbReference type="Rhea" id="RHEA-COMP:9685"/>
        <dbReference type="Rhea" id="RHEA-COMP:9945"/>
        <dbReference type="ChEBI" id="CHEBI:15378"/>
        <dbReference type="ChEBI" id="CHEBI:64479"/>
        <dbReference type="ChEBI" id="CHEBI:78827"/>
        <dbReference type="ChEBI" id="CHEBI:137740"/>
        <dbReference type="ChEBI" id="CHEBI:137748"/>
        <dbReference type="EC" id="2.3.1.191"/>
    </reaction>
</comment>
<keyword evidence="3 7" id="KW-0808">Transferase</keyword>
<evidence type="ECO:0000256" key="5">
    <source>
        <dbReference type="ARBA" id="ARBA00023098"/>
    </source>
</evidence>
<evidence type="ECO:0000256" key="3">
    <source>
        <dbReference type="ARBA" id="ARBA00022679"/>
    </source>
</evidence>
<organism evidence="10 11">
    <name type="scientific">Aestuariirhabdus litorea</name>
    <dbReference type="NCBI Taxonomy" id="2528527"/>
    <lineage>
        <taxon>Bacteria</taxon>
        <taxon>Pseudomonadati</taxon>
        <taxon>Pseudomonadota</taxon>
        <taxon>Gammaproteobacteria</taxon>
        <taxon>Oceanospirillales</taxon>
        <taxon>Aestuariirhabdaceae</taxon>
        <taxon>Aestuariirhabdus</taxon>
    </lineage>
</organism>
<dbReference type="UniPathway" id="UPA00973"/>
<keyword evidence="4 7" id="KW-0677">Repeat</keyword>
<evidence type="ECO:0000256" key="2">
    <source>
        <dbReference type="ARBA" id="ARBA00022556"/>
    </source>
</evidence>
<feature type="domain" description="UDP-3-O-[3-hydroxymyristoyl] glucosamine N-acyltransferase non-repeat region" evidence="8">
    <location>
        <begin position="27"/>
        <end position="92"/>
    </location>
</feature>
<dbReference type="EC" id="2.3.1.191" evidence="7"/>
<protein>
    <recommendedName>
        <fullName evidence="7">UDP-3-O-acylglucosamine N-acyltransferase</fullName>
        <ecNumber evidence="7">2.3.1.191</ecNumber>
    </recommendedName>
</protein>
<keyword evidence="11" id="KW-1185">Reference proteome</keyword>
<sequence length="342" mass="35205">MNAHNSYSLEELASHIGAEVKGDTQYRISGIATLQSAQSDQLSFLANPAYARYLATTEAGAVLLNPKGAEQFSGNALIMANPYLGYAMLSHLFDPCPKAEAGVHPSAVVHPSAEVDSSAAIGARVVVEANARIEAGVRLDAGVVVGADSTVGENSHLFPNVVVYHGVSIGKRCIIQGGAVIGGDGFGLAPGPGGWHKIAQIGGVVIGDDVEIGSNTTIDRGALDNTVICAGAKLDNLIQIAHNVVIGEGTAIASCVGISGSTKIGKGCIIAGQAGFAGHLTIADNVQILGQGMVSRSISEPGVYASGAGSVMPAREWRKQAVRFRQLDDMARQLRRLDSGDN</sequence>
<dbReference type="GO" id="GO:0016020">
    <property type="term" value="C:membrane"/>
    <property type="evidence" value="ECO:0007669"/>
    <property type="project" value="GOC"/>
</dbReference>
<dbReference type="PANTHER" id="PTHR43378">
    <property type="entry name" value="UDP-3-O-ACYLGLUCOSAMINE N-ACYLTRANSFERASE"/>
    <property type="match status" value="1"/>
</dbReference>
<dbReference type="GO" id="GO:0103118">
    <property type="term" value="F:UDP-3-O-[(3R)-3-hydroxyacyl]-glucosamine N-acyltransferase activity"/>
    <property type="evidence" value="ECO:0007669"/>
    <property type="project" value="UniProtKB-EC"/>
</dbReference>
<dbReference type="InterPro" id="IPR011004">
    <property type="entry name" value="Trimer_LpxA-like_sf"/>
</dbReference>
<dbReference type="Proteomes" id="UP000280792">
    <property type="component" value="Unassembled WGS sequence"/>
</dbReference>
<dbReference type="Gene3D" id="3.40.1390.10">
    <property type="entry name" value="MurE/MurF, N-terminal domain"/>
    <property type="match status" value="1"/>
</dbReference>
<name>A0A3P3VR49_9GAMM</name>
<dbReference type="EMBL" id="QWEZ01000001">
    <property type="protein sequence ID" value="RRJ85100.1"/>
    <property type="molecule type" value="Genomic_DNA"/>
</dbReference>
<evidence type="ECO:0000259" key="8">
    <source>
        <dbReference type="Pfam" id="PF04613"/>
    </source>
</evidence>
<evidence type="ECO:0000256" key="6">
    <source>
        <dbReference type="ARBA" id="ARBA00023315"/>
    </source>
</evidence>
<dbReference type="InterPro" id="IPR056729">
    <property type="entry name" value="GMPPB_C"/>
</dbReference>
<accession>A0A3P3VR49</accession>
<dbReference type="PANTHER" id="PTHR43378:SF2">
    <property type="entry name" value="UDP-3-O-ACYLGLUCOSAMINE N-ACYLTRANSFERASE 1, MITOCHONDRIAL-RELATED"/>
    <property type="match status" value="1"/>
</dbReference>
<feature type="active site" description="Proton acceptor" evidence="7">
    <location>
        <position position="242"/>
    </location>
</feature>
<comment type="function">
    <text evidence="7">Catalyzes the N-acylation of UDP-3-O-acylglucosamine using 3-hydroxyacyl-ACP as the acyl donor. Is involved in the biosynthesis of lipid A, a phosphorylated glycolipid that anchors the lipopolysaccharide to the outer membrane of the cell.</text>
</comment>
<evidence type="ECO:0000313" key="11">
    <source>
        <dbReference type="Proteomes" id="UP000280792"/>
    </source>
</evidence>
<proteinExistence type="inferred from homology"/>
<dbReference type="Pfam" id="PF04613">
    <property type="entry name" value="LpxD"/>
    <property type="match status" value="1"/>
</dbReference>
<dbReference type="NCBIfam" id="TIGR01853">
    <property type="entry name" value="lipid_A_lpxD"/>
    <property type="match status" value="1"/>
</dbReference>
<gene>
    <name evidence="7 10" type="primary">lpxD</name>
    <name evidence="10" type="ORF">D0544_08550</name>
</gene>
<comment type="pathway">
    <text evidence="7">Bacterial outer membrane biogenesis; LPS lipid A biosynthesis.</text>
</comment>
<keyword evidence="1 7" id="KW-0444">Lipid biosynthesis</keyword>
<dbReference type="Pfam" id="PF25087">
    <property type="entry name" value="GMPPB_C"/>
    <property type="match status" value="1"/>
</dbReference>
<dbReference type="InterPro" id="IPR020573">
    <property type="entry name" value="UDP_GlcNAc_AcTrfase_non-rep"/>
</dbReference>
<reference evidence="10 11" key="2">
    <citation type="submission" date="2018-12" db="EMBL/GenBank/DDBJ databases">
        <title>Simiduia agarivorans gen. nov., sp. nov., a marine, agarolytic bacterium isolated from shallow coastal water from Keelung, Taiwan.</title>
        <authorList>
            <person name="Shieh W.Y."/>
        </authorList>
    </citation>
    <scope>NUCLEOTIDE SEQUENCE [LARGE SCALE GENOMIC DNA]</scope>
    <source>
        <strain evidence="10 11">GTF-13</strain>
    </source>
</reference>
<reference evidence="10 11" key="1">
    <citation type="submission" date="2018-08" db="EMBL/GenBank/DDBJ databases">
        <authorList>
            <person name="Khan S.A."/>
        </authorList>
    </citation>
    <scope>NUCLEOTIDE SEQUENCE [LARGE SCALE GENOMIC DNA]</scope>
    <source>
        <strain evidence="10 11">GTF-13</strain>
    </source>
</reference>
<dbReference type="NCBIfam" id="NF002060">
    <property type="entry name" value="PRK00892.1"/>
    <property type="match status" value="1"/>
</dbReference>
<comment type="subunit">
    <text evidence="7">Homotrimer.</text>
</comment>
<evidence type="ECO:0000256" key="4">
    <source>
        <dbReference type="ARBA" id="ARBA00022737"/>
    </source>
</evidence>
<comment type="similarity">
    <text evidence="7">Belongs to the transferase hexapeptide repeat family. LpxD subfamily.</text>
</comment>
<dbReference type="HAMAP" id="MF_00523">
    <property type="entry name" value="LpxD"/>
    <property type="match status" value="1"/>
</dbReference>
<evidence type="ECO:0000256" key="7">
    <source>
        <dbReference type="HAMAP-Rule" id="MF_00523"/>
    </source>
</evidence>
<keyword evidence="2 7" id="KW-0441">Lipid A biosynthesis</keyword>
<evidence type="ECO:0000313" key="10">
    <source>
        <dbReference type="EMBL" id="RRJ85100.1"/>
    </source>
</evidence>
<keyword evidence="6 7" id="KW-0012">Acyltransferase</keyword>
<dbReference type="GO" id="GO:0009245">
    <property type="term" value="P:lipid A biosynthetic process"/>
    <property type="evidence" value="ECO:0007669"/>
    <property type="project" value="UniProtKB-UniRule"/>
</dbReference>
<dbReference type="PROSITE" id="PS00101">
    <property type="entry name" value="HEXAPEP_TRANSFERASES"/>
    <property type="match status" value="1"/>
</dbReference>
<dbReference type="AlphaFoldDB" id="A0A3P3VR49"/>